<dbReference type="Pfam" id="PF18995">
    <property type="entry name" value="PRT6_C"/>
    <property type="match status" value="1"/>
</dbReference>
<dbReference type="Pfam" id="PF02207">
    <property type="entry name" value="zf-UBR"/>
    <property type="match status" value="1"/>
</dbReference>
<evidence type="ECO:0000256" key="7">
    <source>
        <dbReference type="ARBA" id="ARBA00022833"/>
    </source>
</evidence>
<evidence type="ECO:0000256" key="9">
    <source>
        <dbReference type="PROSITE-ProRule" id="PRU00508"/>
    </source>
</evidence>
<dbReference type="PROSITE" id="PS51157">
    <property type="entry name" value="ZF_UBR"/>
    <property type="match status" value="1"/>
</dbReference>
<dbReference type="InterPro" id="IPR003769">
    <property type="entry name" value="ClpS_core"/>
</dbReference>
<dbReference type="GO" id="GO:0071596">
    <property type="term" value="P:ubiquitin-dependent protein catabolic process via the N-end rule pathway"/>
    <property type="evidence" value="ECO:0007669"/>
    <property type="project" value="UniProtKB-UniRule"/>
</dbReference>
<keyword evidence="3 10" id="KW-0808">Transferase</keyword>
<organism evidence="13 14">
    <name type="scientific">Candida viswanathii</name>
    <dbReference type="NCBI Taxonomy" id="5486"/>
    <lineage>
        <taxon>Eukaryota</taxon>
        <taxon>Fungi</taxon>
        <taxon>Dikarya</taxon>
        <taxon>Ascomycota</taxon>
        <taxon>Saccharomycotina</taxon>
        <taxon>Pichiomycetes</taxon>
        <taxon>Debaryomycetaceae</taxon>
        <taxon>Candida/Lodderomyces clade</taxon>
        <taxon>Candida</taxon>
    </lineage>
</organism>
<comment type="similarity">
    <text evidence="8 10">Belongs to the E3 ubiquitin-protein ligase UBR1-like family.</text>
</comment>
<keyword evidence="7 10" id="KW-0862">Zinc</keyword>
<proteinExistence type="inferred from homology"/>
<dbReference type="PANTHER" id="PTHR21497">
    <property type="entry name" value="UBIQUITIN LIGASE E3 ALPHA-RELATED"/>
    <property type="match status" value="1"/>
</dbReference>
<dbReference type="PANTHER" id="PTHR21497:SF26">
    <property type="entry name" value="E3 UBIQUITIN-PROTEIN LIGASE UBR1"/>
    <property type="match status" value="1"/>
</dbReference>
<evidence type="ECO:0000313" key="14">
    <source>
        <dbReference type="Proteomes" id="UP000253472"/>
    </source>
</evidence>
<keyword evidence="5 10" id="KW-0863">Zinc-finger</keyword>
<evidence type="ECO:0000256" key="10">
    <source>
        <dbReference type="RuleBase" id="RU366018"/>
    </source>
</evidence>
<dbReference type="InterPro" id="IPR055194">
    <property type="entry name" value="UBR1-like_WH"/>
</dbReference>
<evidence type="ECO:0000256" key="6">
    <source>
        <dbReference type="ARBA" id="ARBA00022786"/>
    </source>
</evidence>
<dbReference type="GO" id="GO:0000151">
    <property type="term" value="C:ubiquitin ligase complex"/>
    <property type="evidence" value="ECO:0007669"/>
    <property type="project" value="TreeGrafter"/>
</dbReference>
<evidence type="ECO:0000256" key="5">
    <source>
        <dbReference type="ARBA" id="ARBA00022771"/>
    </source>
</evidence>
<evidence type="ECO:0000256" key="8">
    <source>
        <dbReference type="ARBA" id="ARBA00046341"/>
    </source>
</evidence>
<evidence type="ECO:0000256" key="11">
    <source>
        <dbReference type="SAM" id="Coils"/>
    </source>
</evidence>
<dbReference type="FunFam" id="2.10.110.30:FF:000002">
    <property type="entry name" value="Putative e3 ubiquitin-protein ligase ubr3"/>
    <property type="match status" value="1"/>
</dbReference>
<evidence type="ECO:0000256" key="2">
    <source>
        <dbReference type="ARBA" id="ARBA00004906"/>
    </source>
</evidence>
<gene>
    <name evidence="13" type="primary">UBR1_0</name>
    <name evidence="13" type="ORF">Cantr_07383</name>
</gene>
<feature type="coiled-coil region" evidence="11">
    <location>
        <begin position="1077"/>
        <end position="1115"/>
    </location>
</feature>
<dbReference type="GO" id="GO:0061630">
    <property type="term" value="F:ubiquitin protein ligase activity"/>
    <property type="evidence" value="ECO:0007669"/>
    <property type="project" value="UniProtKB-UniRule"/>
</dbReference>
<name>A0A367Y3D8_9ASCO</name>
<accession>A0A367Y3D8</accession>
<feature type="domain" description="UBR-type" evidence="12">
    <location>
        <begin position="89"/>
        <end position="162"/>
    </location>
</feature>
<dbReference type="UniPathway" id="UPA00143"/>
<dbReference type="CDD" id="cd19672">
    <property type="entry name" value="UBR-box_UBR1_like"/>
    <property type="match status" value="1"/>
</dbReference>
<dbReference type="InterPro" id="IPR039164">
    <property type="entry name" value="UBR1-like"/>
</dbReference>
<comment type="caution">
    <text evidence="13">The sequence shown here is derived from an EMBL/GenBank/DDBJ whole genome shotgun (WGS) entry which is preliminary data.</text>
</comment>
<evidence type="ECO:0000256" key="3">
    <source>
        <dbReference type="ARBA" id="ARBA00022679"/>
    </source>
</evidence>
<dbReference type="SUPFAM" id="SSF54736">
    <property type="entry name" value="ClpS-like"/>
    <property type="match status" value="1"/>
</dbReference>
<dbReference type="Pfam" id="PF02617">
    <property type="entry name" value="ClpS"/>
    <property type="match status" value="1"/>
</dbReference>
<evidence type="ECO:0000256" key="4">
    <source>
        <dbReference type="ARBA" id="ARBA00022723"/>
    </source>
</evidence>
<dbReference type="EC" id="2.3.2.27" evidence="10"/>
<protein>
    <recommendedName>
        <fullName evidence="10">E3 ubiquitin-protein ligase</fullName>
        <ecNumber evidence="10">2.3.2.27</ecNumber>
    </recommendedName>
</protein>
<dbReference type="InterPro" id="IPR044046">
    <property type="entry name" value="E3_ligase_UBR-like_C"/>
</dbReference>
<dbReference type="GO" id="GO:0016567">
    <property type="term" value="P:protein ubiquitination"/>
    <property type="evidence" value="ECO:0007669"/>
    <property type="project" value="UniProtKB-UniRule"/>
</dbReference>
<dbReference type="OrthoDB" id="26387at2759"/>
<reference evidence="13 14" key="1">
    <citation type="submission" date="2018-06" db="EMBL/GenBank/DDBJ databases">
        <title>Whole genome sequencing of Candida tropicalis (genome annotated by CSBL at Korea University).</title>
        <authorList>
            <person name="Ahn J."/>
        </authorList>
    </citation>
    <scope>NUCLEOTIDE SEQUENCE [LARGE SCALE GENOMIC DNA]</scope>
    <source>
        <strain evidence="13 14">ATCC 20962</strain>
    </source>
</reference>
<dbReference type="STRING" id="5486.A0A367Y3D8"/>
<evidence type="ECO:0000313" key="13">
    <source>
        <dbReference type="EMBL" id="RCK59561.1"/>
    </source>
</evidence>
<dbReference type="GO" id="GO:0005737">
    <property type="term" value="C:cytoplasm"/>
    <property type="evidence" value="ECO:0007669"/>
    <property type="project" value="TreeGrafter"/>
</dbReference>
<dbReference type="Proteomes" id="UP000253472">
    <property type="component" value="Unassembled WGS sequence"/>
</dbReference>
<keyword evidence="6 10" id="KW-0833">Ubl conjugation pathway</keyword>
<dbReference type="Pfam" id="PF22960">
    <property type="entry name" value="WHD_UBR1"/>
    <property type="match status" value="1"/>
</dbReference>
<feature type="zinc finger region" description="UBR-type" evidence="9">
    <location>
        <begin position="89"/>
        <end position="162"/>
    </location>
</feature>
<keyword evidence="14" id="KW-1185">Reference proteome</keyword>
<dbReference type="SMART" id="SM00396">
    <property type="entry name" value="ZnF_UBR1"/>
    <property type="match status" value="1"/>
</dbReference>
<dbReference type="Gene3D" id="2.10.110.30">
    <property type="match status" value="1"/>
</dbReference>
<dbReference type="InterPro" id="IPR014719">
    <property type="entry name" value="Ribosomal_bL12_C/ClpS-like"/>
</dbReference>
<comment type="pathway">
    <text evidence="2 10">Protein modification; protein ubiquitination.</text>
</comment>
<comment type="function">
    <text evidence="10">Ubiquitin ligase protein which is a component of the N-end rule pathway. Recognizes and binds to proteins bearing specific N-terminal residues that are destabilizing according to the N-end rule, leading to their ubiquitination and subsequent degradation.</text>
</comment>
<dbReference type="EMBL" id="QLNQ01000027">
    <property type="protein sequence ID" value="RCK59561.1"/>
    <property type="molecule type" value="Genomic_DNA"/>
</dbReference>
<dbReference type="GO" id="GO:0008270">
    <property type="term" value="F:zinc ion binding"/>
    <property type="evidence" value="ECO:0007669"/>
    <property type="project" value="UniProtKB-UniRule"/>
</dbReference>
<comment type="catalytic activity">
    <reaction evidence="1 10">
        <text>S-ubiquitinyl-[E2 ubiquitin-conjugating enzyme]-L-cysteine + [acceptor protein]-L-lysine = [E2 ubiquitin-conjugating enzyme]-L-cysteine + N(6)-ubiquitinyl-[acceptor protein]-L-lysine.</text>
        <dbReference type="EC" id="2.3.2.27"/>
    </reaction>
</comment>
<evidence type="ECO:0000256" key="1">
    <source>
        <dbReference type="ARBA" id="ARBA00000900"/>
    </source>
</evidence>
<evidence type="ECO:0000259" key="12">
    <source>
        <dbReference type="PROSITE" id="PS51157"/>
    </source>
</evidence>
<keyword evidence="11" id="KW-0175">Coiled coil</keyword>
<keyword evidence="4 10" id="KW-0479">Metal-binding</keyword>
<sequence>MNPDNLKRFLVEVPLKLHFRDSTGIQHYIFKVLYYSATNGGEYLQTLFPNISTDDAYDITTIYDVPIETEQTRPFYKQVKAEYTHARDKACARPFAAGERVYHCLDCGFDDTCVLCSYCFNEKDHLSHNVTSYQSRGTSGGICDCGDTEAFVNTLHCKCQVDDEEGEELNDTLESLQKTMTIALDYVLDVTNYSLLTLPFIHTELCKGYPAVNLEQLSDYSSLPKESYGGTEDINSTDKWYLVLWNDEFHNVTQATNAIKDGTGVNEARAQQIAKKIDHDGYCVLKESTTPRALARSKKLVESNGLVATIVSARDFLREKVCVAILNWFNDVLNSHSLKISKFAQTCFAELLLDSSFEFSNVLPAKLLLATFRISSDDEKRTYFENGIPYEGKLVNLNYHELKQPVESLNLYESISDLMNSKIQLDDLKGSRLQLLLAFQIRFPKRIRKSLGSLLVPYLVKTPELKQEFAYQVVELYPTLLNMYALTDREEDLNLLNDIASQLFTCPQTVRTILENGKVDSILGPLAKLVEEHSSKYDPSKGYGVYSESYPKSQQRRRLRKAISHSFKSLTHFFYPAVSGDSMVNFLKPNTIRLLILLLRNFQGFAPLVRKYGDHVEMDIVDLSIYWDFTLPILSSMKNLAVAMWDQPEVDNATIKLLDFLIKQPKTEKQPGVLQFQVSKEPVGFVNPLNTLLSFFLEFRDIQTFQPLLEAYKSDLVAITDVSLRSIVLGSQVLTGFWIRNGAVASRQATLYFGAFLPEFTFIRDFHLNQVAVLFEDPEKVLINFLERWELYPWFKNEVKFDRTIYEERFFPIVERFISFAYNLFVDRSLLIKESPREATLKKLKRSIAYALCEEAMAYTPLRDKLDSDVKKLDEFDDILFEVADYQPPSALVDTGLYRLKGSLYKNLDPLSILLDPGDFQVISEVLLKNTKKKRDEPKVLTPVIIESGVESIDKRIGDFAKTLQFVKLIYKFLQVAIDTSNETYLPHLLHLIHAIILDDEKIHGKQYLNENFVDIPVTDLLLTIVESKMSKQVCEKADFLVDQLVSKDKRIVDSLVDCFGEEYIQTYKKRKTNLFESEANRKKRQAEERNNKVLKKFLRQQEKFLNQNKDLTSETAGNEKVSAGDDTKNLRTCVACGELESFEKPLGIMVSSTKAPIFWKLPPLAGEALAAAYKEWNNDLLLHSNVDDYGIGYDTGDAPPTYGNDFEARVLSTCGHSIHYECVARRTLGISQYPCPLCHNLHESFIPSFMGNLDVEVPRDILFGSTELAKYNQIVQGVNSNSKRTRLLEVFVKLEHFSEASRVLHGVVETAGTALLRRKYLFPGNGPNDSKFNRLMDLGNLLADTIRMNEIATRLNGAEGYTDFLSQIPGSTKTLLLSIIQLRLIHEGKTFSRTLEGNAVDFSREVCQFWDANTLLDSVFNEVVVLFFQTDESLSTLAKWGMAKIVSISVYSMLNRYEHDEEYFKSIQSGLGETDSADDETVEAFYQFLSNVLFANDRHVRKFDKEMSVLLYHAIERILGVFLRQMIIFQDALTIKQQAENTYESIPELAQLGEKIELQTRLSDTKALTDVLQIPSYNELILNLLHSADSLETNVFDILWNAKIPKHMNQKILSLDYPGMVHLTSLPLDYSASILKAPLSVSRENFKCLVCGAWIKERGTMSHMMMCASQTGIFFSPSTNGFKVYVYIGHSPIGIRLPAPYLTKHGEVKTRSYKGKATLNEFRFAYLNKLWVTQGLYAFVTRNLFGSGIELGGINVNFETDDVEAEDEEEEEEDDVFVQFGPDDDIDDDNFMIM</sequence>
<dbReference type="Gene3D" id="3.30.1390.10">
    <property type="match status" value="1"/>
</dbReference>
<dbReference type="InterPro" id="IPR003126">
    <property type="entry name" value="Znf_UBR"/>
</dbReference>